<gene>
    <name evidence="2" type="ORF">FHU40_001603</name>
</gene>
<accession>A0A7W4VUY4</accession>
<dbReference type="Proteomes" id="UP000589626">
    <property type="component" value="Unassembled WGS sequence"/>
</dbReference>
<dbReference type="SUPFAM" id="SSF69255">
    <property type="entry name" value="gp5 N-terminal domain-like"/>
    <property type="match status" value="1"/>
</dbReference>
<sequence length="584" mass="60625">MPDFLEAPVVKINGQKLTAAQLDALVSVEVDRGVNLVGRATLRFVETGFDLVVQPKLTLGTEVAIGVHNGPTVFSGEVTGVSLDQSDFGAATTELSVTVDDKAHKLGGQTQNRAFLNQTYSDVLSSFAGEAGLSADVTAFGDVQEYLLQSGTNLAYLDWVTARFGMLWWVADGKLTVKPAGASSARVDLQMGTTLQRLSTRASSRHSGKVTVTGWDVKQQRAITNTATDTVPQEAQLFAKVPGRTAGAGTTATVASSPLTTDEAQAVSKGMLAQSSAAAVTARGTCVVHGGLAPGVKVSISDAGAASGTYFVTRVQHVYTRSGFDTHFTAGPLQPDTLVDLLGPPPAAPGGAIDGLVTAVVTDNKDKENWGRVKVKFPSLGSAGGVESAWARVLTLGGGKERGVVFHPEVNDEVLVGFEGGDTRRPVVLGGLYSAANKLPNTDNVGSDGKTEFRRITSRVGHLIELADGTSPDKKHVLLKTKNGHQIRVGEDAVLVETANKPITIKNGQAEISFTDQGDITIKGMNITITANGSLKLEGKTGLEIKTAASGKLEAGMLSVKAQGMGTVEAGGVLAVKGASVAIN</sequence>
<feature type="domain" description="Gp5/Type VI secretion system Vgr protein OB-fold" evidence="1">
    <location>
        <begin position="358"/>
        <end position="433"/>
    </location>
</feature>
<keyword evidence="3" id="KW-1185">Reference proteome</keyword>
<dbReference type="Gene3D" id="2.40.50.230">
    <property type="entry name" value="Gp5 N-terminal domain"/>
    <property type="match status" value="1"/>
</dbReference>
<dbReference type="RefSeq" id="WP_183591666.1">
    <property type="nucleotide sequence ID" value="NZ_JACHWR010000001.1"/>
</dbReference>
<reference evidence="2 3" key="1">
    <citation type="submission" date="2020-08" db="EMBL/GenBank/DDBJ databases">
        <title>Sequencing the genomes of 1000 actinobacteria strains.</title>
        <authorList>
            <person name="Klenk H.-P."/>
        </authorList>
    </citation>
    <scope>NUCLEOTIDE SEQUENCE [LARGE SCALE GENOMIC DNA]</scope>
    <source>
        <strain evidence="2 3">DSM 105498</strain>
    </source>
</reference>
<name>A0A7W4VUY4_9ACTN</name>
<dbReference type="Gene3D" id="2.30.110.50">
    <property type="match status" value="1"/>
</dbReference>
<comment type="caution">
    <text evidence="2">The sequence shown here is derived from an EMBL/GenBank/DDBJ whole genome shotgun (WGS) entry which is preliminary data.</text>
</comment>
<dbReference type="InterPro" id="IPR037026">
    <property type="entry name" value="Vgr_OB-fold_dom_sf"/>
</dbReference>
<dbReference type="InterPro" id="IPR006531">
    <property type="entry name" value="Gp5/Vgr_OB"/>
</dbReference>
<dbReference type="Gene3D" id="3.55.50.10">
    <property type="entry name" value="Baseplate protein-like domains"/>
    <property type="match status" value="1"/>
</dbReference>
<evidence type="ECO:0000259" key="1">
    <source>
        <dbReference type="Pfam" id="PF04717"/>
    </source>
</evidence>
<organism evidence="2 3">
    <name type="scientific">Nocardioides soli</name>
    <dbReference type="NCBI Taxonomy" id="1036020"/>
    <lineage>
        <taxon>Bacteria</taxon>
        <taxon>Bacillati</taxon>
        <taxon>Actinomycetota</taxon>
        <taxon>Actinomycetes</taxon>
        <taxon>Propionibacteriales</taxon>
        <taxon>Nocardioidaceae</taxon>
        <taxon>Nocardioides</taxon>
    </lineage>
</organism>
<dbReference type="AlphaFoldDB" id="A0A7W4VUY4"/>
<dbReference type="EMBL" id="JACHWR010000001">
    <property type="protein sequence ID" value="MBB3041802.1"/>
    <property type="molecule type" value="Genomic_DNA"/>
</dbReference>
<evidence type="ECO:0000313" key="2">
    <source>
        <dbReference type="EMBL" id="MBB3041802.1"/>
    </source>
</evidence>
<protein>
    <submittedName>
        <fullName evidence="2">Uncharacterized protein involved in type VI secretion and phage assembly</fullName>
    </submittedName>
</protein>
<dbReference type="Pfam" id="PF05954">
    <property type="entry name" value="Phage_GPD"/>
    <property type="match status" value="1"/>
</dbReference>
<proteinExistence type="predicted"/>
<evidence type="ECO:0000313" key="3">
    <source>
        <dbReference type="Proteomes" id="UP000589626"/>
    </source>
</evidence>
<dbReference type="Pfam" id="PF04717">
    <property type="entry name" value="Phage_base_V"/>
    <property type="match status" value="1"/>
</dbReference>
<dbReference type="Gene3D" id="4.10.220.110">
    <property type="match status" value="1"/>
</dbReference>
<dbReference type="SUPFAM" id="SSF69279">
    <property type="entry name" value="Phage tail proteins"/>
    <property type="match status" value="1"/>
</dbReference>